<sequence>MKNSEMKAFCKTRKFRTNIERFILNGELHTIGPSHVGYYSAQPTMQGLGKLNDIAPMQDAQYATQQRLNKLLLPPMLSVRISLGTKILERIFHKLTTKEKNLVVTFQI</sequence>
<dbReference type="Proteomes" id="UP001060085">
    <property type="component" value="Linkage Group LG01"/>
</dbReference>
<evidence type="ECO:0000313" key="2">
    <source>
        <dbReference type="Proteomes" id="UP001060085"/>
    </source>
</evidence>
<accession>A0ACC0CFV0</accession>
<proteinExistence type="predicted"/>
<gene>
    <name evidence="1" type="ORF">M9H77_05070</name>
</gene>
<protein>
    <submittedName>
        <fullName evidence="1">Uncharacterized protein</fullName>
    </submittedName>
</protein>
<keyword evidence="2" id="KW-1185">Reference proteome</keyword>
<name>A0ACC0CFV0_CATRO</name>
<evidence type="ECO:0000313" key="1">
    <source>
        <dbReference type="EMBL" id="KAI5683842.1"/>
    </source>
</evidence>
<comment type="caution">
    <text evidence="1">The sequence shown here is derived from an EMBL/GenBank/DDBJ whole genome shotgun (WGS) entry which is preliminary data.</text>
</comment>
<reference evidence="2" key="1">
    <citation type="journal article" date="2023" name="Nat. Plants">
        <title>Single-cell RNA sequencing provides a high-resolution roadmap for understanding the multicellular compartmentation of specialized metabolism.</title>
        <authorList>
            <person name="Sun S."/>
            <person name="Shen X."/>
            <person name="Li Y."/>
            <person name="Li Y."/>
            <person name="Wang S."/>
            <person name="Li R."/>
            <person name="Zhang H."/>
            <person name="Shen G."/>
            <person name="Guo B."/>
            <person name="Wei J."/>
            <person name="Xu J."/>
            <person name="St-Pierre B."/>
            <person name="Chen S."/>
            <person name="Sun C."/>
        </authorList>
    </citation>
    <scope>NUCLEOTIDE SEQUENCE [LARGE SCALE GENOMIC DNA]</scope>
</reference>
<organism evidence="1 2">
    <name type="scientific">Catharanthus roseus</name>
    <name type="common">Madagascar periwinkle</name>
    <name type="synonym">Vinca rosea</name>
    <dbReference type="NCBI Taxonomy" id="4058"/>
    <lineage>
        <taxon>Eukaryota</taxon>
        <taxon>Viridiplantae</taxon>
        <taxon>Streptophyta</taxon>
        <taxon>Embryophyta</taxon>
        <taxon>Tracheophyta</taxon>
        <taxon>Spermatophyta</taxon>
        <taxon>Magnoliopsida</taxon>
        <taxon>eudicotyledons</taxon>
        <taxon>Gunneridae</taxon>
        <taxon>Pentapetalae</taxon>
        <taxon>asterids</taxon>
        <taxon>lamiids</taxon>
        <taxon>Gentianales</taxon>
        <taxon>Apocynaceae</taxon>
        <taxon>Rauvolfioideae</taxon>
        <taxon>Vinceae</taxon>
        <taxon>Catharanthinae</taxon>
        <taxon>Catharanthus</taxon>
    </lineage>
</organism>
<dbReference type="EMBL" id="CM044701">
    <property type="protein sequence ID" value="KAI5683842.1"/>
    <property type="molecule type" value="Genomic_DNA"/>
</dbReference>